<evidence type="ECO:0000256" key="3">
    <source>
        <dbReference type="ARBA" id="ARBA00022679"/>
    </source>
</evidence>
<dbReference type="KEGG" id="xyk:GT347_18960"/>
<evidence type="ECO:0000256" key="2">
    <source>
        <dbReference type="ARBA" id="ARBA00006464"/>
    </source>
</evidence>
<evidence type="ECO:0000313" key="10">
    <source>
        <dbReference type="Proteomes" id="UP000464787"/>
    </source>
</evidence>
<dbReference type="EMBL" id="CP047650">
    <property type="protein sequence ID" value="QHI99878.1"/>
    <property type="molecule type" value="Genomic_DNA"/>
</dbReference>
<feature type="transmembrane region" description="Helical" evidence="7">
    <location>
        <begin position="12"/>
        <end position="36"/>
    </location>
</feature>
<evidence type="ECO:0000256" key="1">
    <source>
        <dbReference type="ARBA" id="ARBA00004141"/>
    </source>
</evidence>
<dbReference type="EC" id="2.7.8.31" evidence="9"/>
<keyword evidence="3 9" id="KW-0808">Transferase</keyword>
<evidence type="ECO:0000256" key="7">
    <source>
        <dbReference type="SAM" id="Phobius"/>
    </source>
</evidence>
<evidence type="ECO:0000313" key="9">
    <source>
        <dbReference type="EMBL" id="QHI99878.1"/>
    </source>
</evidence>
<evidence type="ECO:0000259" key="8">
    <source>
        <dbReference type="Pfam" id="PF02397"/>
    </source>
</evidence>
<feature type="domain" description="Bacterial sugar transferase" evidence="8">
    <location>
        <begin position="276"/>
        <end position="463"/>
    </location>
</feature>
<dbReference type="RefSeq" id="WP_160553689.1">
    <property type="nucleotide sequence ID" value="NZ_CP047650.1"/>
</dbReference>
<reference evidence="9 10" key="1">
    <citation type="submission" date="2020-01" db="EMBL/GenBank/DDBJ databases">
        <title>Genome sequencing of strain KACC 21265.</title>
        <authorList>
            <person name="Heo J."/>
            <person name="Kim S.-J."/>
            <person name="Kim J.-S."/>
            <person name="Hong S.-B."/>
            <person name="Kwon S.-W."/>
        </authorList>
    </citation>
    <scope>NUCLEOTIDE SEQUENCE [LARGE SCALE GENOMIC DNA]</scope>
    <source>
        <strain evidence="9 10">KACC 21265</strain>
    </source>
</reference>
<comment type="similarity">
    <text evidence="2">Belongs to the bacterial sugar transferase family.</text>
</comment>
<dbReference type="NCBIfam" id="TIGR03023">
    <property type="entry name" value="WcaJ_sugtrans"/>
    <property type="match status" value="1"/>
</dbReference>
<feature type="transmembrane region" description="Helical" evidence="7">
    <location>
        <begin position="281"/>
        <end position="302"/>
    </location>
</feature>
<dbReference type="Proteomes" id="UP000464787">
    <property type="component" value="Chromosome"/>
</dbReference>
<evidence type="ECO:0000256" key="6">
    <source>
        <dbReference type="ARBA" id="ARBA00023136"/>
    </source>
</evidence>
<dbReference type="InterPro" id="IPR017475">
    <property type="entry name" value="EPS_sugar_tfrase"/>
</dbReference>
<dbReference type="GO" id="GO:0089702">
    <property type="term" value="F:undecaprenyl-phosphate glucose phosphotransferase activity"/>
    <property type="evidence" value="ECO:0007669"/>
    <property type="project" value="UniProtKB-EC"/>
</dbReference>
<dbReference type="AlphaFoldDB" id="A0A857JAV9"/>
<dbReference type="NCBIfam" id="TIGR03025">
    <property type="entry name" value="EPS_sugtrans"/>
    <property type="match status" value="1"/>
</dbReference>
<organism evidence="9 10">
    <name type="scientific">Xylophilus rhododendri</name>
    <dbReference type="NCBI Taxonomy" id="2697032"/>
    <lineage>
        <taxon>Bacteria</taxon>
        <taxon>Pseudomonadati</taxon>
        <taxon>Pseudomonadota</taxon>
        <taxon>Betaproteobacteria</taxon>
        <taxon>Burkholderiales</taxon>
        <taxon>Xylophilus</taxon>
    </lineage>
</organism>
<gene>
    <name evidence="9" type="ORF">GT347_18960</name>
</gene>
<keyword evidence="5 7" id="KW-1133">Transmembrane helix</keyword>
<feature type="transmembrane region" description="Helical" evidence="7">
    <location>
        <begin position="81"/>
        <end position="99"/>
    </location>
</feature>
<feature type="transmembrane region" description="Helical" evidence="7">
    <location>
        <begin position="42"/>
        <end position="60"/>
    </location>
</feature>
<dbReference type="Pfam" id="PF13727">
    <property type="entry name" value="CoA_binding_3"/>
    <property type="match status" value="1"/>
</dbReference>
<dbReference type="GO" id="GO:0016020">
    <property type="term" value="C:membrane"/>
    <property type="evidence" value="ECO:0007669"/>
    <property type="project" value="UniProtKB-SubCell"/>
</dbReference>
<comment type="subcellular location">
    <subcellularLocation>
        <location evidence="1">Membrane</location>
        <topology evidence="1">Multi-pass membrane protein</topology>
    </subcellularLocation>
</comment>
<keyword evidence="6 7" id="KW-0472">Membrane</keyword>
<dbReference type="Gene3D" id="3.40.50.720">
    <property type="entry name" value="NAD(P)-binding Rossmann-like Domain"/>
    <property type="match status" value="1"/>
</dbReference>
<feature type="transmembrane region" description="Helical" evidence="7">
    <location>
        <begin position="105"/>
        <end position="127"/>
    </location>
</feature>
<dbReference type="PANTHER" id="PTHR30576:SF21">
    <property type="entry name" value="UDP-GLUCOSE:UNDECAPRENYL-PHOSPHATE GLUCOSE-1-PHOSPHATE TRANSFERASE"/>
    <property type="match status" value="1"/>
</dbReference>
<evidence type="ECO:0000256" key="5">
    <source>
        <dbReference type="ARBA" id="ARBA00022989"/>
    </source>
</evidence>
<evidence type="ECO:0000256" key="4">
    <source>
        <dbReference type="ARBA" id="ARBA00022692"/>
    </source>
</evidence>
<dbReference type="InterPro" id="IPR003362">
    <property type="entry name" value="Bact_transf"/>
</dbReference>
<dbReference type="GO" id="GO:0009242">
    <property type="term" value="P:colanic acid biosynthetic process"/>
    <property type="evidence" value="ECO:0007669"/>
    <property type="project" value="TreeGrafter"/>
</dbReference>
<accession>A0A857JAV9</accession>
<proteinExistence type="inferred from homology"/>
<keyword evidence="10" id="KW-1185">Reference proteome</keyword>
<dbReference type="Pfam" id="PF02397">
    <property type="entry name" value="Bac_transf"/>
    <property type="match status" value="1"/>
</dbReference>
<dbReference type="PANTHER" id="PTHR30576">
    <property type="entry name" value="COLANIC BIOSYNTHESIS UDP-GLUCOSE LIPID CARRIER TRANSFERASE"/>
    <property type="match status" value="1"/>
</dbReference>
<protein>
    <submittedName>
        <fullName evidence="9">Undecaprenyl-phosphate glucose phosphotransferase</fullName>
        <ecNumber evidence="9">2.7.8.31</ecNumber>
    </submittedName>
</protein>
<dbReference type="InterPro" id="IPR017473">
    <property type="entry name" value="Undecaprenyl-P_gluc_Ptfrase"/>
</dbReference>
<keyword evidence="4 7" id="KW-0812">Transmembrane</keyword>
<sequence length="469" mass="52537">MAGVQKTTHHATFFNGVVALICASALSVTLLLWVGAYSQAEFSNFNVVSLLGFAMGMVAFRDIGQELLDVRVRWKLLARSLLRRWAITFSVVLFSLYVAKVGESMSRLVMLGWLLTTPFVLLPLLLLCRRMAIGLYSAPSLRRKAVFVFFDEEAAQLSATFRDSPILGITPLGYFDDRDVPRGLNTAGLEKLGEVSKAHEWIQTHRVDMVFIGLRGAHGARAQALLDSLLDSVVSIYFVPDYRPAGLRNVHYAELADMPVLVAYETPFLGLSRICKRAMDMVMSMFLLLLASPVMVLCAIAVRMSSPGPILFHQKRYGAGGVEISVYKFRSMRNDPQPDAAGVVQQAKRNDPRVTPVGAFLRRTSLDELPQFFNVLGGSMSIVGPRPHAVQHNELYRRQVRGYMLRHKVKPGITGWAQVNGARGETSTLDKMERRVELDLHYIRNWSLMLDLRIILMTALLVVRDRHAF</sequence>
<name>A0A857JAV9_9BURK</name>